<proteinExistence type="predicted"/>
<evidence type="ECO:0000313" key="3">
    <source>
        <dbReference type="Proteomes" id="UP000019148"/>
    </source>
</evidence>
<organism evidence="2 3">
    <name type="scientific">Borrelia duttonii CR2A</name>
    <dbReference type="NCBI Taxonomy" id="1432657"/>
    <lineage>
        <taxon>Bacteria</taxon>
        <taxon>Pseudomonadati</taxon>
        <taxon>Spirochaetota</taxon>
        <taxon>Spirochaetia</taxon>
        <taxon>Spirochaetales</taxon>
        <taxon>Borreliaceae</taxon>
        <taxon>Borrelia</taxon>
    </lineage>
</organism>
<dbReference type="AlphaFoldDB" id="W6TGI3"/>
<evidence type="ECO:0000313" key="1">
    <source>
        <dbReference type="EMBL" id="ETZ17313.1"/>
    </source>
</evidence>
<gene>
    <name evidence="2" type="ORF">BDCR2A_00005</name>
    <name evidence="1" type="ORF">BDCR2A_01761</name>
</gene>
<dbReference type="Proteomes" id="UP000019148">
    <property type="component" value="Unassembled WGS sequence"/>
</dbReference>
<dbReference type="SUPFAM" id="SSF63515">
    <property type="entry name" value="Outer surface protein C (OspC)"/>
    <property type="match status" value="1"/>
</dbReference>
<sequence length="31" mass="3208">MLINTAIDGLLKSAEVAVASAIKELTTPSSY</sequence>
<dbReference type="GO" id="GO:0009279">
    <property type="term" value="C:cell outer membrane"/>
    <property type="evidence" value="ECO:0007669"/>
    <property type="project" value="InterPro"/>
</dbReference>
<comment type="caution">
    <text evidence="2">The sequence shown here is derived from an EMBL/GenBank/DDBJ whole genome shotgun (WGS) entry which is preliminary data.</text>
</comment>
<accession>W6TGI3</accession>
<reference evidence="2 3" key="1">
    <citation type="submission" date="2013-12" db="EMBL/GenBank/DDBJ databases">
        <title>Comparative genomics of relapsing fever spirochetes.</title>
        <authorList>
            <person name="Schwan T.G."/>
            <person name="Raffel S.J."/>
            <person name="Porcella S.F."/>
        </authorList>
    </citation>
    <scope>NUCLEOTIDE SEQUENCE [LARGE SCALE GENOMIC DNA]</scope>
    <source>
        <strain evidence="2 3">CR2A</strain>
    </source>
</reference>
<dbReference type="InterPro" id="IPR036437">
    <property type="entry name" value="OspC-like_sf"/>
</dbReference>
<dbReference type="EMBL" id="AZIT01000001">
    <property type="protein sequence ID" value="ETZ18032.1"/>
    <property type="molecule type" value="Genomic_DNA"/>
</dbReference>
<evidence type="ECO:0000313" key="2">
    <source>
        <dbReference type="EMBL" id="ETZ18032.1"/>
    </source>
</evidence>
<protein>
    <submittedName>
        <fullName evidence="2">Variable outer membrane protein</fullName>
    </submittedName>
</protein>
<name>W6TGI3_9SPIR</name>
<dbReference type="EMBL" id="AZIT01000065">
    <property type="protein sequence ID" value="ETZ17313.1"/>
    <property type="molecule type" value="Genomic_DNA"/>
</dbReference>